<sequence>PSLLFCLFIFYSESGMATAAASRKQDGPPSGGYKPLDFSRAPARKIIGGKGLIVGHFALTAGALYLYFQNYKQVHRDEVEIRSSMLAITPLLQAERDRAYLKQLRRNRDEENSLMANVEGWETGKYKGEPIFKTLPPDTLIKPLHNEYFVHGSGKNYNEWNDILLWQ</sequence>
<reference evidence="16" key="1">
    <citation type="journal article" date="2014" name="PLoS ONE">
        <title>Transcriptome-Based Identification of ABC Transporters in the Western Tarnished Plant Bug Lygus hesperus.</title>
        <authorList>
            <person name="Hull J.J."/>
            <person name="Chaney K."/>
            <person name="Geib S.M."/>
            <person name="Fabrick J.A."/>
            <person name="Brent C.S."/>
            <person name="Walsh D."/>
            <person name="Lavine L.C."/>
        </authorList>
    </citation>
    <scope>NUCLEOTIDE SEQUENCE</scope>
</reference>
<keyword evidence="7 14" id="KW-0999">Mitochondrion inner membrane</keyword>
<dbReference type="GO" id="GO:0005743">
    <property type="term" value="C:mitochondrial inner membrane"/>
    <property type="evidence" value="ECO:0007669"/>
    <property type="project" value="UniProtKB-SubCell"/>
</dbReference>
<evidence type="ECO:0000256" key="2">
    <source>
        <dbReference type="ARBA" id="ARBA00007312"/>
    </source>
</evidence>
<keyword evidence="10 14" id="KW-0496">Mitochondrion</keyword>
<evidence type="ECO:0000256" key="10">
    <source>
        <dbReference type="ARBA" id="ARBA00023128"/>
    </source>
</evidence>
<keyword evidence="6 14" id="KW-0812">Transmembrane</keyword>
<evidence type="ECO:0000256" key="11">
    <source>
        <dbReference type="ARBA" id="ARBA00023136"/>
    </source>
</evidence>
<dbReference type="InterPro" id="IPR009346">
    <property type="entry name" value="GRIM-19"/>
</dbReference>
<comment type="subunit">
    <text evidence="13">Complex I is composed of 45 different subunits. Interacts with CARD15, but not with CARD4. Interacts with STAT3, but not with STAT1, STAT2 and STAT5A. Interacts with OLFM4.</text>
</comment>
<dbReference type="Pfam" id="PF06212">
    <property type="entry name" value="GRIM-19"/>
    <property type="match status" value="1"/>
</dbReference>
<evidence type="ECO:0000256" key="13">
    <source>
        <dbReference type="ARBA" id="ARBA00046797"/>
    </source>
</evidence>
<evidence type="ECO:0000313" key="16">
    <source>
        <dbReference type="EMBL" id="JAG16217.1"/>
    </source>
</evidence>
<comment type="function">
    <text evidence="12">Accessory subunit of the mitochondrial membrane respiratory chain NADH dehydrogenase (Complex I), that is believed not to be involved in catalysis. Complex I functions in the transfer of electrons from NADH to the respiratory chain. The immediate electron acceptor for the enzyme is believed to be ubiquinone. Involved in the interferon/all-trans-retinoic acid (IFN/RA) induced cell death. This apoptotic activity is inhibited by interaction with viral IRF1. Prevents the transactivation of STAT3 target genes. May play a role in CARD15-mediated innate mucosal responses and serve to regulate intestinal epithelial cell responses to microbes.</text>
</comment>
<evidence type="ECO:0000256" key="4">
    <source>
        <dbReference type="ARBA" id="ARBA00022448"/>
    </source>
</evidence>
<feature type="transmembrane region" description="Helical" evidence="14">
    <location>
        <begin position="46"/>
        <end position="68"/>
    </location>
</feature>
<dbReference type="EMBL" id="GBHO01027384">
    <property type="protein sequence ID" value="JAG16220.1"/>
    <property type="molecule type" value="Transcribed_RNA"/>
</dbReference>
<keyword evidence="15" id="KW-0732">Signal</keyword>
<name>A0A0A9X670_LYGHE</name>
<comment type="subcellular location">
    <subcellularLocation>
        <location evidence="1 14">Mitochondrion inner membrane</location>
        <topology evidence="1 14">Single-pass membrane protein</topology>
        <orientation evidence="1 14">Matrix side</orientation>
    </subcellularLocation>
</comment>
<feature type="signal peptide" evidence="15">
    <location>
        <begin position="1"/>
        <end position="19"/>
    </location>
</feature>
<protein>
    <recommendedName>
        <fullName evidence="3 14">NADH dehydrogenase [ubiquinone] 1 alpha subcomplex subunit 13</fullName>
    </recommendedName>
</protein>
<evidence type="ECO:0000256" key="14">
    <source>
        <dbReference type="RuleBase" id="RU368034"/>
    </source>
</evidence>
<evidence type="ECO:0000256" key="8">
    <source>
        <dbReference type="ARBA" id="ARBA00022982"/>
    </source>
</evidence>
<evidence type="ECO:0000256" key="3">
    <source>
        <dbReference type="ARBA" id="ARBA00018192"/>
    </source>
</evidence>
<dbReference type="GO" id="GO:0045271">
    <property type="term" value="C:respiratory chain complex I"/>
    <property type="evidence" value="ECO:0007669"/>
    <property type="project" value="UniProtKB-UniRule"/>
</dbReference>
<dbReference type="EMBL" id="GBHO01027387">
    <property type="protein sequence ID" value="JAG16217.1"/>
    <property type="molecule type" value="Transcribed_RNA"/>
</dbReference>
<keyword evidence="11 14" id="KW-0472">Membrane</keyword>
<keyword evidence="5 14" id="KW-0679">Respiratory chain</keyword>
<comment type="function">
    <text evidence="14">Complex I functions in the transfer of electrons from NADH to the respiratory chain. Accessory subunit of the mitochondrial membrane respiratory chain NADH dehydrogenase (Complex I), that is believed not to be involved in catalysis.</text>
</comment>
<comment type="similarity">
    <text evidence="2 14">Belongs to the complex I NDUFA13 subunit family.</text>
</comment>
<evidence type="ECO:0000256" key="15">
    <source>
        <dbReference type="SAM" id="SignalP"/>
    </source>
</evidence>
<proteinExistence type="inferred from homology"/>
<organism evidence="16">
    <name type="scientific">Lygus hesperus</name>
    <name type="common">Western plant bug</name>
    <dbReference type="NCBI Taxonomy" id="30085"/>
    <lineage>
        <taxon>Eukaryota</taxon>
        <taxon>Metazoa</taxon>
        <taxon>Ecdysozoa</taxon>
        <taxon>Arthropoda</taxon>
        <taxon>Hexapoda</taxon>
        <taxon>Insecta</taxon>
        <taxon>Pterygota</taxon>
        <taxon>Neoptera</taxon>
        <taxon>Paraneoptera</taxon>
        <taxon>Hemiptera</taxon>
        <taxon>Heteroptera</taxon>
        <taxon>Panheteroptera</taxon>
        <taxon>Cimicomorpha</taxon>
        <taxon>Miridae</taxon>
        <taxon>Mirini</taxon>
        <taxon>Lygus</taxon>
    </lineage>
</organism>
<keyword evidence="4 14" id="KW-0813">Transport</keyword>
<evidence type="ECO:0000256" key="6">
    <source>
        <dbReference type="ARBA" id="ARBA00022692"/>
    </source>
</evidence>
<evidence type="ECO:0000256" key="7">
    <source>
        <dbReference type="ARBA" id="ARBA00022792"/>
    </source>
</evidence>
<evidence type="ECO:0000313" key="17">
    <source>
        <dbReference type="EMBL" id="JAG16220.1"/>
    </source>
</evidence>
<evidence type="ECO:0000256" key="5">
    <source>
        <dbReference type="ARBA" id="ARBA00022660"/>
    </source>
</evidence>
<accession>A0A0A9X670</accession>
<keyword evidence="9 14" id="KW-1133">Transmembrane helix</keyword>
<gene>
    <name evidence="16" type="primary">NDUFA13_0</name>
    <name evidence="17" type="synonym">NDUFA13_1</name>
    <name evidence="16" type="ORF">CM83_53947</name>
    <name evidence="17" type="ORF">CM83_53953</name>
</gene>
<dbReference type="PANTHER" id="PTHR12966">
    <property type="entry name" value="NADH DEHYDROGENASE UBIQUINONE 1 ALPHA SUBCOMPLEX SUBUNIT 13"/>
    <property type="match status" value="1"/>
</dbReference>
<feature type="chain" id="PRO_5007389617" description="NADH dehydrogenase [ubiquinone] 1 alpha subcomplex subunit 13" evidence="15">
    <location>
        <begin position="20"/>
        <end position="167"/>
    </location>
</feature>
<evidence type="ECO:0000256" key="12">
    <source>
        <dbReference type="ARBA" id="ARBA00045908"/>
    </source>
</evidence>
<evidence type="ECO:0000256" key="1">
    <source>
        <dbReference type="ARBA" id="ARBA00004298"/>
    </source>
</evidence>
<keyword evidence="8 14" id="KW-0249">Electron transport</keyword>
<dbReference type="AlphaFoldDB" id="A0A0A9X670"/>
<keyword evidence="16" id="KW-0830">Ubiquinone</keyword>
<reference evidence="16" key="2">
    <citation type="submission" date="2014-07" db="EMBL/GenBank/DDBJ databases">
        <authorList>
            <person name="Hull J."/>
        </authorList>
    </citation>
    <scope>NUCLEOTIDE SEQUENCE</scope>
</reference>
<dbReference type="PANTHER" id="PTHR12966:SF0">
    <property type="entry name" value="NADH DEHYDROGENASE [UBIQUINONE] 1 ALPHA SUBCOMPLEX SUBUNIT 13"/>
    <property type="match status" value="1"/>
</dbReference>
<evidence type="ECO:0000256" key="9">
    <source>
        <dbReference type="ARBA" id="ARBA00022989"/>
    </source>
</evidence>
<feature type="non-terminal residue" evidence="16">
    <location>
        <position position="1"/>
    </location>
</feature>